<dbReference type="Pfam" id="PF01926">
    <property type="entry name" value="MMR_HSR1"/>
    <property type="match status" value="1"/>
</dbReference>
<dbReference type="InterPro" id="IPR006073">
    <property type="entry name" value="GTP-bd"/>
</dbReference>
<gene>
    <name evidence="9" type="ORF">PFFCH_01367</name>
</gene>
<evidence type="ECO:0000256" key="4">
    <source>
        <dbReference type="ARBA" id="ARBA00023134"/>
    </source>
</evidence>
<keyword evidence="5" id="KW-0472">Membrane</keyword>
<dbReference type="Pfam" id="PF13365">
    <property type="entry name" value="Trypsin_2"/>
    <property type="match status" value="1"/>
</dbReference>
<evidence type="ECO:0000256" key="2">
    <source>
        <dbReference type="ARBA" id="ARBA00022741"/>
    </source>
</evidence>
<evidence type="ECO:0000256" key="1">
    <source>
        <dbReference type="ARBA" id="ARBA00022723"/>
    </source>
</evidence>
<protein>
    <recommendedName>
        <fullName evidence="11">G domain-containing protein</fullName>
    </recommendedName>
</protein>
<keyword evidence="5" id="KW-0812">Transmembrane</keyword>
<dbReference type="InterPro" id="IPR009003">
    <property type="entry name" value="Peptidase_S1_PA"/>
</dbReference>
<keyword evidence="3" id="KW-0460">Magnesium</keyword>
<keyword evidence="4" id="KW-0342">GTP-binding</keyword>
<feature type="chain" id="PRO_5001539757" description="G domain-containing protein" evidence="6">
    <location>
        <begin position="23"/>
        <end position="863"/>
    </location>
</feature>
<dbReference type="GO" id="GO:0046872">
    <property type="term" value="F:metal ion binding"/>
    <property type="evidence" value="ECO:0007669"/>
    <property type="project" value="UniProtKB-KW"/>
</dbReference>
<evidence type="ECO:0000259" key="8">
    <source>
        <dbReference type="PROSITE" id="PS51706"/>
    </source>
</evidence>
<feature type="transmembrane region" description="Helical" evidence="5">
    <location>
        <begin position="412"/>
        <end position="435"/>
    </location>
</feature>
<feature type="signal peptide" evidence="6">
    <location>
        <begin position="1"/>
        <end position="22"/>
    </location>
</feature>
<evidence type="ECO:0000313" key="9">
    <source>
        <dbReference type="EMBL" id="ETW31216.1"/>
    </source>
</evidence>
<feature type="domain" description="6-Cys" evidence="7">
    <location>
        <begin position="23"/>
        <end position="157"/>
    </location>
</feature>
<dbReference type="InterPro" id="IPR027417">
    <property type="entry name" value="P-loop_NTPase"/>
</dbReference>
<evidence type="ECO:0000256" key="6">
    <source>
        <dbReference type="SAM" id="SignalP"/>
    </source>
</evidence>
<evidence type="ECO:0000259" key="7">
    <source>
        <dbReference type="PROSITE" id="PS51701"/>
    </source>
</evidence>
<dbReference type="InterPro" id="IPR030393">
    <property type="entry name" value="G_ENGB_dom"/>
</dbReference>
<feature type="transmembrane region" description="Helical" evidence="5">
    <location>
        <begin position="670"/>
        <end position="690"/>
    </location>
</feature>
<accession>A0A024VTK2</accession>
<dbReference type="GO" id="GO:0005525">
    <property type="term" value="F:GTP binding"/>
    <property type="evidence" value="ECO:0007669"/>
    <property type="project" value="UniProtKB-KW"/>
</dbReference>
<evidence type="ECO:0008006" key="11">
    <source>
        <dbReference type="Google" id="ProtNLM"/>
    </source>
</evidence>
<dbReference type="PANTHER" id="PTHR11649">
    <property type="entry name" value="MSS1/TRME-RELATED GTP-BINDING PROTEIN"/>
    <property type="match status" value="1"/>
</dbReference>
<proteinExistence type="predicted"/>
<keyword evidence="1" id="KW-0479">Metal-binding</keyword>
<organism evidence="9 10">
    <name type="scientific">Plasmodium falciparum FCH/4</name>
    <dbReference type="NCBI Taxonomy" id="1036724"/>
    <lineage>
        <taxon>Eukaryota</taxon>
        <taxon>Sar</taxon>
        <taxon>Alveolata</taxon>
        <taxon>Apicomplexa</taxon>
        <taxon>Aconoidasida</taxon>
        <taxon>Haemosporida</taxon>
        <taxon>Plasmodiidae</taxon>
        <taxon>Plasmodium</taxon>
        <taxon>Plasmodium (Laverania)</taxon>
    </lineage>
</organism>
<sequence length="863" mass="100462">MPNMLLYIFFLIFFSFYNPVKGEGYICDFSSEKYNIYFDEQKDDVICYHEIYEGDSIGIIIPRYKEGNENIYIKTNCFNEVSLESSGNNALSIYDIFNDDEITLYDQDSIFYTEYISSILHIKKVKKNTYLHCVFESKDVNGLTTHKGIAKITIKNVKHNENKKLINNDVDNNSSLSFKKKLTNKLVIDLLNKIDIIKDDKLNNQYNNDDNKFLVEAKPGDILYLLGVKRKNKKYLYVDQDCPLHFERIGSIYKYIFPIINEKEEIYNCTLYVDDDVSTNKKIVGNLKITFVSKNPSINDINIDVLKKYIHSDIEQKLYKLLYGEISNSVNKYAEQNVDINNTDISAIQFMNLNSDNCNNNECIEFFNNSTCSSYCGKGYRLLNGNNHMYDEQMVVPCYNGECKPEDEIEPLYIFAHTSMVFFCIIFTILILTIYNLMKTEKKNKVNDDPFITYDSNLTAHNIANKEDIFVIKNGDNFFIATIIGLHKESDVCVLKINSKENLSYITLDSIRDDLKQGEVVIAYGQIQKFDKETCSVGIVNHPKQTFSKFENFNGKKQVCLYPFIQISNSINKGMSGSPLVDQHGNLVGMIQKKIDNYGLALPSNVLKNIALLLQNKGTYKEPSLVFKLYFINSNKYTTNTHLNICIYFIYFNVLGQILMRTDIFRKRSYFLYIFYLTFCINLMFIYGFIQKKIYIKSFPNHKYPLYKSNIMIVNKNINISDIKYFSCIGKFHDYEKIENFGVNEICILGRSNVGKSTFLRNFIRYLLKINENKDIKVSKNSGCTRSINLYSFENEKRKRLFIITDMPGLGYAEGIGKKKMDYLRKNLDDYIFLRNQICLFFILIDMSVDVQRIDLSLVDMIK</sequence>
<reference evidence="9 10" key="2">
    <citation type="submission" date="2013-02" db="EMBL/GenBank/DDBJ databases">
        <title>The Genome Sequence of Plasmodium falciparum FCH/4.</title>
        <authorList>
            <consortium name="The Broad Institute Genome Sequencing Platform"/>
            <consortium name="The Broad Institute Genome Sequencing Center for Infectious Disease"/>
            <person name="Neafsey D."/>
            <person name="Cheeseman I."/>
            <person name="Volkman S."/>
            <person name="Adams J."/>
            <person name="Walker B."/>
            <person name="Young S.K."/>
            <person name="Zeng Q."/>
            <person name="Gargeya S."/>
            <person name="Fitzgerald M."/>
            <person name="Haas B."/>
            <person name="Abouelleil A."/>
            <person name="Alvarado L."/>
            <person name="Arachchi H.M."/>
            <person name="Berlin A.M."/>
            <person name="Chapman S.B."/>
            <person name="Dewar J."/>
            <person name="Goldberg J."/>
            <person name="Griggs A."/>
            <person name="Gujja S."/>
            <person name="Hansen M."/>
            <person name="Howarth C."/>
            <person name="Imamovic A."/>
            <person name="Larimer J."/>
            <person name="McCowan C."/>
            <person name="Murphy C."/>
            <person name="Neiman D."/>
            <person name="Pearson M."/>
            <person name="Priest M."/>
            <person name="Roberts A."/>
            <person name="Saif S."/>
            <person name="Shea T."/>
            <person name="Sisk P."/>
            <person name="Sykes S."/>
            <person name="Wortman J."/>
            <person name="Nusbaum C."/>
            <person name="Birren B."/>
        </authorList>
    </citation>
    <scope>NUCLEOTIDE SEQUENCE [LARGE SCALE GENOMIC DNA]</scope>
    <source>
        <strain evidence="9 10">FCH/4</strain>
    </source>
</reference>
<dbReference type="SUPFAM" id="SSF50494">
    <property type="entry name" value="Trypsin-like serine proteases"/>
    <property type="match status" value="1"/>
</dbReference>
<feature type="domain" description="EngB-type G" evidence="8">
    <location>
        <begin position="742"/>
        <end position="863"/>
    </location>
</feature>
<evidence type="ECO:0000313" key="10">
    <source>
        <dbReference type="Proteomes" id="UP000030656"/>
    </source>
</evidence>
<name>A0A024VTK2_PLAFA</name>
<dbReference type="InterPro" id="IPR010884">
    <property type="entry name" value="6_CYS_dom"/>
</dbReference>
<dbReference type="SUPFAM" id="SSF52540">
    <property type="entry name" value="P-loop containing nucleoside triphosphate hydrolases"/>
    <property type="match status" value="1"/>
</dbReference>
<keyword evidence="5" id="KW-1133">Transmembrane helix</keyword>
<dbReference type="EMBL" id="KI927864">
    <property type="protein sequence ID" value="ETW31216.1"/>
    <property type="molecule type" value="Genomic_DNA"/>
</dbReference>
<keyword evidence="6" id="KW-0732">Signal</keyword>
<keyword evidence="2" id="KW-0547">Nucleotide-binding</keyword>
<evidence type="ECO:0000256" key="5">
    <source>
        <dbReference type="SAM" id="Phobius"/>
    </source>
</evidence>
<dbReference type="PANTHER" id="PTHR11649:SF13">
    <property type="entry name" value="ENGB-TYPE G DOMAIN-CONTAINING PROTEIN"/>
    <property type="match status" value="1"/>
</dbReference>
<evidence type="ECO:0000256" key="3">
    <source>
        <dbReference type="ARBA" id="ARBA00022842"/>
    </source>
</evidence>
<dbReference type="Gene3D" id="2.40.10.120">
    <property type="match status" value="1"/>
</dbReference>
<dbReference type="Proteomes" id="UP000030656">
    <property type="component" value="Unassembled WGS sequence"/>
</dbReference>
<dbReference type="PROSITE" id="PS51701">
    <property type="entry name" value="6_CYS"/>
    <property type="match status" value="1"/>
</dbReference>
<dbReference type="OrthoDB" id="369004at2759"/>
<reference evidence="9 10" key="1">
    <citation type="submission" date="2013-02" db="EMBL/GenBank/DDBJ databases">
        <title>The Genome Annotation of Plasmodium falciparum FCH/4.</title>
        <authorList>
            <consortium name="The Broad Institute Genome Sequencing Platform"/>
            <consortium name="The Broad Institute Genome Sequencing Center for Infectious Disease"/>
            <person name="Neafsey D."/>
            <person name="Hoffman S."/>
            <person name="Volkman S."/>
            <person name="Rosenthal P."/>
            <person name="Walker B."/>
            <person name="Young S.K."/>
            <person name="Zeng Q."/>
            <person name="Gargeya S."/>
            <person name="Fitzgerald M."/>
            <person name="Haas B."/>
            <person name="Abouelleil A."/>
            <person name="Allen A.W."/>
            <person name="Alvarado L."/>
            <person name="Arachchi H.M."/>
            <person name="Berlin A.M."/>
            <person name="Chapman S.B."/>
            <person name="Gainer-Dewar J."/>
            <person name="Goldberg J."/>
            <person name="Griggs A."/>
            <person name="Gujja S."/>
            <person name="Hansen M."/>
            <person name="Howarth C."/>
            <person name="Imamovic A."/>
            <person name="Ireland A."/>
            <person name="Larimer J."/>
            <person name="McCowan C."/>
            <person name="Murphy C."/>
            <person name="Pearson M."/>
            <person name="Poon T.W."/>
            <person name="Priest M."/>
            <person name="Roberts A."/>
            <person name="Saif S."/>
            <person name="Shea T."/>
            <person name="Sisk P."/>
            <person name="Sykes S."/>
            <person name="Wortman J."/>
            <person name="Nusbaum C."/>
            <person name="Birren B."/>
        </authorList>
    </citation>
    <scope>NUCLEOTIDE SEQUENCE [LARGE SCALE GENOMIC DNA]</scope>
    <source>
        <strain evidence="9 10">FCH/4</strain>
    </source>
</reference>
<dbReference type="AlphaFoldDB" id="A0A024VTK2"/>
<dbReference type="PROSITE" id="PS51706">
    <property type="entry name" value="G_ENGB"/>
    <property type="match status" value="1"/>
</dbReference>
<dbReference type="Gene3D" id="3.40.50.300">
    <property type="entry name" value="P-loop containing nucleotide triphosphate hydrolases"/>
    <property type="match status" value="1"/>
</dbReference>